<proteinExistence type="predicted"/>
<evidence type="ECO:0000313" key="2">
    <source>
        <dbReference type="EMBL" id="ALI36072.1"/>
    </source>
</evidence>
<accession>A0A654M989</accession>
<dbReference type="EMBL" id="CP012850">
    <property type="protein sequence ID" value="ALI36072.1"/>
    <property type="molecule type" value="Genomic_DNA"/>
</dbReference>
<feature type="transmembrane region" description="Helical" evidence="1">
    <location>
        <begin position="307"/>
        <end position="325"/>
    </location>
</feature>
<dbReference type="AlphaFoldDB" id="A0A654M989"/>
<feature type="transmembrane region" description="Helical" evidence="1">
    <location>
        <begin position="198"/>
        <end position="218"/>
    </location>
</feature>
<keyword evidence="1" id="KW-0472">Membrane</keyword>
<keyword evidence="1" id="KW-1133">Transmembrane helix</keyword>
<feature type="transmembrane region" description="Helical" evidence="1">
    <location>
        <begin position="276"/>
        <end position="295"/>
    </location>
</feature>
<gene>
    <name evidence="2" type="ORF">NMY3_01869</name>
</gene>
<evidence type="ECO:0008006" key="4">
    <source>
        <dbReference type="Google" id="ProtNLM"/>
    </source>
</evidence>
<name>A0A654M989_9ARCH</name>
<evidence type="ECO:0000313" key="3">
    <source>
        <dbReference type="Proteomes" id="UP000058925"/>
    </source>
</evidence>
<organism evidence="2 3">
    <name type="scientific">Candidatus Nitrosocosmicus oleophilus</name>
    <dbReference type="NCBI Taxonomy" id="1353260"/>
    <lineage>
        <taxon>Archaea</taxon>
        <taxon>Nitrososphaerota</taxon>
        <taxon>Nitrososphaeria</taxon>
        <taxon>Nitrososphaerales</taxon>
        <taxon>Nitrososphaeraceae</taxon>
        <taxon>Candidatus Nitrosocosmicus</taxon>
    </lineage>
</organism>
<dbReference type="KEGG" id="taa:NMY3_01869"/>
<feature type="transmembrane region" description="Helical" evidence="1">
    <location>
        <begin position="79"/>
        <end position="100"/>
    </location>
</feature>
<feature type="transmembrane region" description="Helical" evidence="1">
    <location>
        <begin position="5"/>
        <end position="26"/>
    </location>
</feature>
<keyword evidence="1" id="KW-0812">Transmembrane</keyword>
<feature type="transmembrane region" description="Helical" evidence="1">
    <location>
        <begin position="337"/>
        <end position="360"/>
    </location>
</feature>
<sequence>MLNSYLVFAILIVFGIGCLIGIIPVIQNFPFPVGYDSINYYLPALYDLNSNPVIGGTLFPVYVFLVYSFHLVSFSDLYLAFNVVNIVLYGSLSITTFLLFTAVLRQSVNKSILFTIFVILQLSALRMAWDLHRDILALVCLNLSLVTLNHFRSNHFNKSAVLQYVTISVLYLATLFSDRMMGVLLIISSIFFSIRFKLLLLITINLLLLTLFLTYFFLLDDITFVSVGLNPVDTLVNPVYNKNSLSPYDLLVLQLSLYGILIPFFIVGFLKKSNSLILKIPTLVTILLSFSWLLIPNHSYLVPERWIILSGFFVSIFSIYGFFLVADRLVNSKLRNLVSVLFVSSFMAYGILFIVLPYGIVFTIPSIFQTQTGLTIPLSMSFNSLEIFKNQDLVNSIDWINTHTRNNAEIIGTMHWRGWFHLFLEKPRQYIFSETVSLPSNYSKIDKNGTTLDDNLKTKIDLKCGKAEDDTNTNSISENERNIYLIDSKSAYYDNYSSYPIVYDSEYILIYELPDLICGRSLFN</sequence>
<feature type="transmembrane region" description="Helical" evidence="1">
    <location>
        <begin position="164"/>
        <end position="186"/>
    </location>
</feature>
<dbReference type="Proteomes" id="UP000058925">
    <property type="component" value="Chromosome"/>
</dbReference>
<protein>
    <recommendedName>
        <fullName evidence="4">Glycosyltransferase RgtA/B/C/D-like domain-containing protein</fullName>
    </recommendedName>
</protein>
<feature type="transmembrane region" description="Helical" evidence="1">
    <location>
        <begin position="250"/>
        <end position="269"/>
    </location>
</feature>
<reference evidence="3" key="1">
    <citation type="submission" date="2015-10" db="EMBL/GenBank/DDBJ databases">
        <title>Niche specialization of a soil ammonia-oxidizing archaeon, Candidatus Nitrosocosmicus oleophilus.</title>
        <authorList>
            <person name="Jung M.-Y."/>
            <person name="Rhee S.-K."/>
        </authorList>
    </citation>
    <scope>NUCLEOTIDE SEQUENCE [LARGE SCALE GENOMIC DNA]</scope>
    <source>
        <strain evidence="3">MY3</strain>
    </source>
</reference>
<keyword evidence="3" id="KW-1185">Reference proteome</keyword>
<feature type="transmembrane region" description="Helical" evidence="1">
    <location>
        <begin position="53"/>
        <end position="72"/>
    </location>
</feature>
<evidence type="ECO:0000256" key="1">
    <source>
        <dbReference type="SAM" id="Phobius"/>
    </source>
</evidence>